<accession>A0ABT5B120</accession>
<keyword evidence="2" id="KW-1185">Reference proteome</keyword>
<name>A0ABT5B120_9BACT</name>
<dbReference type="EMBL" id="JAQNDN010000002">
    <property type="protein sequence ID" value="MDC0667781.1"/>
    <property type="molecule type" value="Genomic_DNA"/>
</dbReference>
<comment type="caution">
    <text evidence="1">The sequence shown here is derived from an EMBL/GenBank/DDBJ whole genome shotgun (WGS) entry which is preliminary data.</text>
</comment>
<organism evidence="1 2">
    <name type="scientific">Nannocystis radixulma</name>
    <dbReference type="NCBI Taxonomy" id="2995305"/>
    <lineage>
        <taxon>Bacteria</taxon>
        <taxon>Pseudomonadati</taxon>
        <taxon>Myxococcota</taxon>
        <taxon>Polyangia</taxon>
        <taxon>Nannocystales</taxon>
        <taxon>Nannocystaceae</taxon>
        <taxon>Nannocystis</taxon>
    </lineage>
</organism>
<gene>
    <name evidence="1" type="ORF">POL58_08535</name>
</gene>
<reference evidence="1 2" key="1">
    <citation type="submission" date="2022-11" db="EMBL/GenBank/DDBJ databases">
        <title>Minimal conservation of predation-associated metabolite biosynthetic gene clusters underscores biosynthetic potential of Myxococcota including descriptions for ten novel species: Archangium lansinium sp. nov., Myxococcus landrumus sp. nov., Nannocystis bai.</title>
        <authorList>
            <person name="Ahearne A."/>
            <person name="Stevens C."/>
            <person name="Dowd S."/>
        </authorList>
    </citation>
    <scope>NUCLEOTIDE SEQUENCE [LARGE SCALE GENOMIC DNA]</scope>
    <source>
        <strain evidence="1 2">NCELM</strain>
    </source>
</reference>
<evidence type="ECO:0000313" key="2">
    <source>
        <dbReference type="Proteomes" id="UP001217838"/>
    </source>
</evidence>
<dbReference type="RefSeq" id="WP_271996150.1">
    <property type="nucleotide sequence ID" value="NZ_JAQNDN010000002.1"/>
</dbReference>
<sequence length="72" mass="7838">MNGSIDGVSGDSLLHVLHGSPHELTPGRYYVLFGQQKLDSPWAGYEPNPPRSARARSGVIFSLPFGPHRPPD</sequence>
<dbReference type="Proteomes" id="UP001217838">
    <property type="component" value="Unassembled WGS sequence"/>
</dbReference>
<protein>
    <submittedName>
        <fullName evidence="1">Uncharacterized protein</fullName>
    </submittedName>
</protein>
<evidence type="ECO:0000313" key="1">
    <source>
        <dbReference type="EMBL" id="MDC0667781.1"/>
    </source>
</evidence>
<proteinExistence type="predicted"/>